<comment type="caution">
    <text evidence="1">The sequence shown here is derived from an EMBL/GenBank/DDBJ whole genome shotgun (WGS) entry which is preliminary data.</text>
</comment>
<gene>
    <name evidence="1" type="ORF">ElyMa_006693700</name>
</gene>
<organism evidence="1 2">
    <name type="scientific">Elysia marginata</name>
    <dbReference type="NCBI Taxonomy" id="1093978"/>
    <lineage>
        <taxon>Eukaryota</taxon>
        <taxon>Metazoa</taxon>
        <taxon>Spiralia</taxon>
        <taxon>Lophotrochozoa</taxon>
        <taxon>Mollusca</taxon>
        <taxon>Gastropoda</taxon>
        <taxon>Heterobranchia</taxon>
        <taxon>Euthyneura</taxon>
        <taxon>Panpulmonata</taxon>
        <taxon>Sacoglossa</taxon>
        <taxon>Placobranchoidea</taxon>
        <taxon>Plakobranchidae</taxon>
        <taxon>Elysia</taxon>
    </lineage>
</organism>
<accession>A0AAV4ITD1</accession>
<proteinExistence type="predicted"/>
<reference evidence="1 2" key="1">
    <citation type="journal article" date="2021" name="Elife">
        <title>Chloroplast acquisition without the gene transfer in kleptoplastic sea slugs, Plakobranchus ocellatus.</title>
        <authorList>
            <person name="Maeda T."/>
            <person name="Takahashi S."/>
            <person name="Yoshida T."/>
            <person name="Shimamura S."/>
            <person name="Takaki Y."/>
            <person name="Nagai Y."/>
            <person name="Toyoda A."/>
            <person name="Suzuki Y."/>
            <person name="Arimoto A."/>
            <person name="Ishii H."/>
            <person name="Satoh N."/>
            <person name="Nishiyama T."/>
            <person name="Hasebe M."/>
            <person name="Maruyama T."/>
            <person name="Minagawa J."/>
            <person name="Obokata J."/>
            <person name="Shigenobu S."/>
        </authorList>
    </citation>
    <scope>NUCLEOTIDE SEQUENCE [LARGE SCALE GENOMIC DNA]</scope>
</reference>
<sequence>MEEDQAVLSETQEEFDKHMGVVEDLNDELELSNIPHTPLTITLGPIASALDTVLNKHRIIPQAYHSRSFIGNHCHKYLQPHVYTDLTSAIKKETKAQTIHSL</sequence>
<protein>
    <submittedName>
        <fullName evidence="1">Amine oxidase</fullName>
    </submittedName>
</protein>
<evidence type="ECO:0000313" key="1">
    <source>
        <dbReference type="EMBL" id="GFS12281.1"/>
    </source>
</evidence>
<keyword evidence="2" id="KW-1185">Reference proteome</keyword>
<evidence type="ECO:0000313" key="2">
    <source>
        <dbReference type="Proteomes" id="UP000762676"/>
    </source>
</evidence>
<dbReference type="AlphaFoldDB" id="A0AAV4ITD1"/>
<name>A0AAV4ITD1_9GAST</name>
<dbReference type="EMBL" id="BMAT01013397">
    <property type="protein sequence ID" value="GFS12281.1"/>
    <property type="molecule type" value="Genomic_DNA"/>
</dbReference>
<dbReference type="Proteomes" id="UP000762676">
    <property type="component" value="Unassembled WGS sequence"/>
</dbReference>